<organism evidence="1 2">
    <name type="scientific">Peptoniphilus harei</name>
    <dbReference type="NCBI Taxonomy" id="54005"/>
    <lineage>
        <taxon>Bacteria</taxon>
        <taxon>Bacillati</taxon>
        <taxon>Bacillota</taxon>
        <taxon>Tissierellia</taxon>
        <taxon>Tissierellales</taxon>
        <taxon>Peptoniphilaceae</taxon>
        <taxon>Peptoniphilus</taxon>
    </lineage>
</organism>
<dbReference type="AlphaFoldDB" id="A0A943SPC9"/>
<sequence>MIKIEELYYKKLKTEELILFLDYEKEQSMLRSNLNTGVDVLEDDNIFYSKKTVDKWSIYKLGINKEFFLKLCEWTISHQNTYAEELREINLNRLAKYLKLIKSNNSMLKSFKDTYSLEEYKDIAFLLDRLDEDSRYIEIYSEILGYVKDKDVKYRYSNLIDFNKYDYGNLYEILKYEYMKKAIYRNISYNFLDEDKGVFLVPKLWFLFLYPNFDKGVEDFIKFYPNLYVEVEKSLKLVNNLSKFSNKEIYSNVQKYEFQ</sequence>
<dbReference type="RefSeq" id="WP_278638292.1">
    <property type="nucleotide sequence ID" value="NZ_JAGZZP010000016.1"/>
</dbReference>
<gene>
    <name evidence="1" type="ORF">KH327_07345</name>
</gene>
<dbReference type="Proteomes" id="UP000748991">
    <property type="component" value="Unassembled WGS sequence"/>
</dbReference>
<proteinExistence type="predicted"/>
<evidence type="ECO:0000313" key="1">
    <source>
        <dbReference type="EMBL" id="MBS6535630.1"/>
    </source>
</evidence>
<comment type="caution">
    <text evidence="1">The sequence shown here is derived from an EMBL/GenBank/DDBJ whole genome shotgun (WGS) entry which is preliminary data.</text>
</comment>
<protein>
    <submittedName>
        <fullName evidence="1">Uncharacterized protein</fullName>
    </submittedName>
</protein>
<dbReference type="EMBL" id="JAGZZP010000016">
    <property type="protein sequence ID" value="MBS6535630.1"/>
    <property type="molecule type" value="Genomic_DNA"/>
</dbReference>
<reference evidence="1" key="1">
    <citation type="submission" date="2021-02" db="EMBL/GenBank/DDBJ databases">
        <title>Infant gut strain persistence is associated with maternal origin, phylogeny, and functional potential including surface adhesion and iron acquisition.</title>
        <authorList>
            <person name="Lou Y.C."/>
        </authorList>
    </citation>
    <scope>NUCLEOTIDE SEQUENCE</scope>
    <source>
        <strain evidence="1">L3_060_052G1_dasL3_060_052G1_concoct_1</strain>
    </source>
</reference>
<evidence type="ECO:0000313" key="2">
    <source>
        <dbReference type="Proteomes" id="UP000748991"/>
    </source>
</evidence>
<accession>A0A943SPC9</accession>
<name>A0A943SPC9_9FIRM</name>